<dbReference type="GO" id="GO:0005576">
    <property type="term" value="C:extracellular region"/>
    <property type="evidence" value="ECO:0007669"/>
    <property type="project" value="UniProtKB-SubCell"/>
</dbReference>
<evidence type="ECO:0000256" key="1">
    <source>
        <dbReference type="ARBA" id="ARBA00004613"/>
    </source>
</evidence>
<dbReference type="GO" id="GO:0005509">
    <property type="term" value="F:calcium ion binding"/>
    <property type="evidence" value="ECO:0007669"/>
    <property type="project" value="InterPro"/>
</dbReference>
<evidence type="ECO:0000313" key="4">
    <source>
        <dbReference type="Proteomes" id="UP000282195"/>
    </source>
</evidence>
<geneLocation type="plasmid" evidence="4">
    <name>prccge525a</name>
</geneLocation>
<sequence>MEKTILGGPGSNSLFGSNGDDIIVDPTGNDWIDGGPGSDSISAGEGNDRVFGGVGNDHVFGDEGNDYLYGDLGRGNPRIPAPAILGADNDKLYGGPGDDSLFAGDGRDSLTGGAGHDTFVFQFHDPFPGIDQNYGPTAEDHTSIVDFDPAQDTFTFDAVGLGSDGLAANFVNHAGRGHQVDTFYSGPAHGAQGEHVVVITDHAFADGSAAARDISGEAAGDIVAYFNYNTMTADLGYVTSDNQVDDFAHLANVQSLLHLAGLGLTASDFMFC</sequence>
<keyword evidence="2" id="KW-0964">Secreted</keyword>
<accession>A0A387G1U3</accession>
<dbReference type="InterPro" id="IPR018511">
    <property type="entry name" value="Hemolysin-typ_Ca-bd_CS"/>
</dbReference>
<evidence type="ECO:0000313" key="3">
    <source>
        <dbReference type="EMBL" id="AYG64523.1"/>
    </source>
</evidence>
<dbReference type="PANTHER" id="PTHR38340">
    <property type="entry name" value="S-LAYER PROTEIN"/>
    <property type="match status" value="1"/>
</dbReference>
<dbReference type="PRINTS" id="PR00313">
    <property type="entry name" value="CABNDNGRPT"/>
</dbReference>
<reference evidence="3 4" key="1">
    <citation type="submission" date="2018-10" db="EMBL/GenBank/DDBJ databases">
        <title>Rhizobium etli, R. leguminosarum and a new Rhizobium genospecies from Phaseolus dumosus.</title>
        <authorList>
            <person name="Ramirez-Puebla S.T."/>
            <person name="Rogel-Hernandez M.A."/>
            <person name="Guerrero G."/>
            <person name="Ormeno-Orrillo E."/>
            <person name="Martinez-Romero J.C."/>
            <person name="Negrete-Yankelevich S."/>
            <person name="Martinez-Romero E."/>
        </authorList>
    </citation>
    <scope>NUCLEOTIDE SEQUENCE [LARGE SCALE GENOMIC DNA]</scope>
    <source>
        <strain evidence="3 4">CCGE525</strain>
        <plasmid evidence="4">prccge525a</plasmid>
    </source>
</reference>
<dbReference type="InterPro" id="IPR001343">
    <property type="entry name" value="Hemolysn_Ca-bd"/>
</dbReference>
<organism evidence="3 4">
    <name type="scientific">Rhizobium jaguaris</name>
    <dbReference type="NCBI Taxonomy" id="1312183"/>
    <lineage>
        <taxon>Bacteria</taxon>
        <taxon>Pseudomonadati</taxon>
        <taxon>Pseudomonadota</taxon>
        <taxon>Alphaproteobacteria</taxon>
        <taxon>Hyphomicrobiales</taxon>
        <taxon>Rhizobiaceae</taxon>
        <taxon>Rhizobium/Agrobacterium group</taxon>
        <taxon>Rhizobium</taxon>
    </lineage>
</organism>
<evidence type="ECO:0000256" key="2">
    <source>
        <dbReference type="ARBA" id="ARBA00022525"/>
    </source>
</evidence>
<gene>
    <name evidence="3" type="ORF">CCGE525_38080</name>
</gene>
<dbReference type="RefSeq" id="WP_120709410.1">
    <property type="nucleotide sequence ID" value="NZ_CP032697.1"/>
</dbReference>
<dbReference type="KEGG" id="rjg:CCGE525_38080"/>
<proteinExistence type="predicted"/>
<dbReference type="EMBL" id="CP032697">
    <property type="protein sequence ID" value="AYG64523.1"/>
    <property type="molecule type" value="Genomic_DNA"/>
</dbReference>
<dbReference type="PROSITE" id="PS00330">
    <property type="entry name" value="HEMOLYSIN_CALCIUM"/>
    <property type="match status" value="1"/>
</dbReference>
<dbReference type="AlphaFoldDB" id="A0A387G1U3"/>
<protein>
    <submittedName>
        <fullName evidence="3">Calcium-binding protein</fullName>
    </submittedName>
</protein>
<dbReference type="OrthoDB" id="8355933at2"/>
<name>A0A387G1U3_9HYPH</name>
<dbReference type="PANTHER" id="PTHR38340:SF1">
    <property type="entry name" value="S-LAYER PROTEIN"/>
    <property type="match status" value="1"/>
</dbReference>
<keyword evidence="3" id="KW-0614">Plasmid</keyword>
<dbReference type="Proteomes" id="UP000282195">
    <property type="component" value="Plasmid pRCCGE525a"/>
</dbReference>
<dbReference type="InterPro" id="IPR050557">
    <property type="entry name" value="RTX_toxin/Mannuronan_C5-epim"/>
</dbReference>
<keyword evidence="4" id="KW-1185">Reference proteome</keyword>
<dbReference type="SUPFAM" id="SSF51120">
    <property type="entry name" value="beta-Roll"/>
    <property type="match status" value="1"/>
</dbReference>
<dbReference type="Gene3D" id="2.150.10.10">
    <property type="entry name" value="Serralysin-like metalloprotease, C-terminal"/>
    <property type="match status" value="2"/>
</dbReference>
<dbReference type="Pfam" id="PF00353">
    <property type="entry name" value="HemolysinCabind"/>
    <property type="match status" value="3"/>
</dbReference>
<comment type="subcellular location">
    <subcellularLocation>
        <location evidence="1">Secreted</location>
    </subcellularLocation>
</comment>
<dbReference type="InterPro" id="IPR011049">
    <property type="entry name" value="Serralysin-like_metalloprot_C"/>
</dbReference>